<accession>A0A150R8S7</accession>
<feature type="compositionally biased region" description="Polar residues" evidence="1">
    <location>
        <begin position="1"/>
        <end position="16"/>
    </location>
</feature>
<dbReference type="EMBL" id="JEMB01002994">
    <property type="protein sequence ID" value="KYF76601.1"/>
    <property type="molecule type" value="Genomic_DNA"/>
</dbReference>
<feature type="compositionally biased region" description="Low complexity" evidence="1">
    <location>
        <begin position="17"/>
        <end position="49"/>
    </location>
</feature>
<evidence type="ECO:0000313" key="2">
    <source>
        <dbReference type="EMBL" id="KYF76601.1"/>
    </source>
</evidence>
<dbReference type="AlphaFoldDB" id="A0A150R8S7"/>
<evidence type="ECO:0000313" key="3">
    <source>
        <dbReference type="Proteomes" id="UP000075635"/>
    </source>
</evidence>
<reference evidence="2 3" key="1">
    <citation type="submission" date="2014-02" db="EMBL/GenBank/DDBJ databases">
        <title>The small core and large imbalanced accessory genome model reveals a collaborative survival strategy of Sorangium cellulosum strains in nature.</title>
        <authorList>
            <person name="Han K."/>
            <person name="Peng R."/>
            <person name="Blom J."/>
            <person name="Li Y.-Z."/>
        </authorList>
    </citation>
    <scope>NUCLEOTIDE SEQUENCE [LARGE SCALE GENOMIC DNA]</scope>
    <source>
        <strain evidence="2 3">So0011-07</strain>
    </source>
</reference>
<feature type="compositionally biased region" description="Polar residues" evidence="1">
    <location>
        <begin position="78"/>
        <end position="90"/>
    </location>
</feature>
<proteinExistence type="predicted"/>
<feature type="region of interest" description="Disordered" evidence="1">
    <location>
        <begin position="1"/>
        <end position="122"/>
    </location>
</feature>
<feature type="compositionally biased region" description="Low complexity" evidence="1">
    <location>
        <begin position="59"/>
        <end position="68"/>
    </location>
</feature>
<dbReference type="Proteomes" id="UP000075635">
    <property type="component" value="Unassembled WGS sequence"/>
</dbReference>
<protein>
    <submittedName>
        <fullName evidence="2">Uncharacterized protein</fullName>
    </submittedName>
</protein>
<evidence type="ECO:0000256" key="1">
    <source>
        <dbReference type="SAM" id="MobiDB-lite"/>
    </source>
</evidence>
<sequence length="122" mass="12384">MPTRTIVFSGTTILNQSSSPSHSVRSSVRPTGALTAAPGSSLGSSASPAEPQAKASLRHTPSSHVSPPGHHPDGTSGEHATSSDTQSSPRQVVPRGQVAAASQPAKQPDPPSPLAPSTEWHT</sequence>
<name>A0A150R8S7_SORCE</name>
<gene>
    <name evidence="2" type="ORF">BE17_37245</name>
</gene>
<organism evidence="2 3">
    <name type="scientific">Sorangium cellulosum</name>
    <name type="common">Polyangium cellulosum</name>
    <dbReference type="NCBI Taxonomy" id="56"/>
    <lineage>
        <taxon>Bacteria</taxon>
        <taxon>Pseudomonadati</taxon>
        <taxon>Myxococcota</taxon>
        <taxon>Polyangia</taxon>
        <taxon>Polyangiales</taxon>
        <taxon>Polyangiaceae</taxon>
        <taxon>Sorangium</taxon>
    </lineage>
</organism>
<comment type="caution">
    <text evidence="2">The sequence shown here is derived from an EMBL/GenBank/DDBJ whole genome shotgun (WGS) entry which is preliminary data.</text>
</comment>